<evidence type="ECO:0000313" key="3">
    <source>
        <dbReference type="EMBL" id="PAP99494.1"/>
    </source>
</evidence>
<feature type="compositionally biased region" description="Low complexity" evidence="2">
    <location>
        <begin position="972"/>
        <end position="981"/>
    </location>
</feature>
<dbReference type="Proteomes" id="UP000216215">
    <property type="component" value="Unassembled WGS sequence"/>
</dbReference>
<sequence length="1159" mass="120762">MANEVVITELRIDARPAEVGAAAYVRAMQAAAASQNSFVQREQAATAAIEKQTAVMVGSAGSITATARAWDRLKASVDPTFRSTQMLEKAILAADAASIKLGVDNKEVARVLDLAILKHDAVAAAAEAQAQSYRELAAAGREALAAEQAQASINRTLGIGNIGAGSARASASVFAAELDRFDEIAALKAQQAGQTFGIDLDRSLVAGTTKSARDAASVFAAELDRVEDVARLKAAQIGAAFQADLNASFGIGAGGNSARASASIFEEAGREADLMAAKVAGLRAELNPLAAAQERVNAELAEYAVLAQRGAISAEELAAAQTMVRTRFDATAAAIGRGSKLASFEMRNLQFQMIDIAQSIPLAFQSPLYFLQNLGFQVAQIGQIFMGRGGLRAALGEIGGMLGGVLSRLASVAASAAGTLAGAAVGGLALGFNSIRDAASEAEHRVVGFGETFHAIFQTLNRDFNIGPMIDAAIVSPISYAFGKLRSAATDLAEWTINAFRAVGSDIAFIWSNFPTIVEAAAIGAANALVSIMEAAINKVASAINHLNDTFGGMLTKIDNVDLGRIENPASADLAAANAEHLKEVMAILNSTPLRDFGQRVVDQIQTNHALEGLEALGNVSFDKSIGGANGLGSAIGGVGKAASGVSVQIGGVGQEVINVTRAFEDAKRAQLIGLEQSSQQLQTMKNQAKDIQETLDAASVTPVSEVFGDAFSGDQDKATEAIERTVTAIDKLYDAYDTGNVSIGSLHESTELLRQSLLQLGGDPTAINSFINSIINGELKVRDLKSGVDNLSASIKNIPNKTVTITVVTKQVGSGTQSLYDVPNQSGGTSTVGVTRYGGVAGQQSGPSITSNSVPRTGGYGSMGGSGNLGTSTVNVTRFATGGMIHPGDTQRVSFFKSPEETVGIFTPNQVDALQGGLADPQSAFTGRDATREQDRLWTVLMNIEANTRKTFESIDKLSSSGYGGSGGSSYDGSSSSSSVSEDDALSARYRRVLASVKSNFHAAGIVGSGITGYGLQGLNASPETIARNIVYGGQSPLGSAGSTSYERSSAANNNYAMRSVFRGQNVGFDSGGMIAPGDTQKVEFFKNPNERVIVARPDQFEDRRSDSSNSSGRDRPIQFSQTNRWEGSAPPSKESLAELRRATALGIQDALRSLRGR</sequence>
<evidence type="ECO:0008006" key="5">
    <source>
        <dbReference type="Google" id="ProtNLM"/>
    </source>
</evidence>
<reference evidence="4" key="1">
    <citation type="submission" date="2017-08" db="EMBL/GenBank/DDBJ databases">
        <title>Mesorhizobium wenxinae sp. nov., a novel rhizobial species isolated from root nodules of chickpea (Cicer arietinum L.).</title>
        <authorList>
            <person name="Zhang J."/>
        </authorList>
    </citation>
    <scope>NUCLEOTIDE SEQUENCE [LARGE SCALE GENOMIC DNA]</scope>
    <source>
        <strain evidence="4">USDA 3392</strain>
    </source>
</reference>
<feature type="region of interest" description="Disordered" evidence="2">
    <location>
        <begin position="960"/>
        <end position="982"/>
    </location>
</feature>
<dbReference type="RefSeq" id="WP_095487215.1">
    <property type="nucleotide sequence ID" value="NZ_CP088151.1"/>
</dbReference>
<comment type="caution">
    <text evidence="3">The sequence shown here is derived from an EMBL/GenBank/DDBJ whole genome shotgun (WGS) entry which is preliminary data.</text>
</comment>
<evidence type="ECO:0000256" key="2">
    <source>
        <dbReference type="SAM" id="MobiDB-lite"/>
    </source>
</evidence>
<keyword evidence="4" id="KW-1185">Reference proteome</keyword>
<feature type="coiled-coil region" evidence="1">
    <location>
        <begin position="675"/>
        <end position="702"/>
    </location>
</feature>
<keyword evidence="1" id="KW-0175">Coiled coil</keyword>
<feature type="compositionally biased region" description="Basic and acidic residues" evidence="2">
    <location>
        <begin position="1100"/>
        <end position="1118"/>
    </location>
</feature>
<organism evidence="3 4">
    <name type="scientific">Mesorhizobium mediterraneum</name>
    <dbReference type="NCBI Taxonomy" id="43617"/>
    <lineage>
        <taxon>Bacteria</taxon>
        <taxon>Pseudomonadati</taxon>
        <taxon>Pseudomonadota</taxon>
        <taxon>Alphaproteobacteria</taxon>
        <taxon>Hyphomicrobiales</taxon>
        <taxon>Phyllobacteriaceae</taxon>
        <taxon>Mesorhizobium</taxon>
    </lineage>
</organism>
<gene>
    <name evidence="3" type="ORF">CIT25_24155</name>
</gene>
<evidence type="ECO:0000256" key="1">
    <source>
        <dbReference type="SAM" id="Coils"/>
    </source>
</evidence>
<dbReference type="AlphaFoldDB" id="A0AB36R4J5"/>
<evidence type="ECO:0000313" key="4">
    <source>
        <dbReference type="Proteomes" id="UP000216215"/>
    </source>
</evidence>
<dbReference type="EMBL" id="NPKI01000032">
    <property type="protein sequence ID" value="PAP99494.1"/>
    <property type="molecule type" value="Genomic_DNA"/>
</dbReference>
<name>A0AB36R4J5_9HYPH</name>
<proteinExistence type="predicted"/>
<feature type="region of interest" description="Disordered" evidence="2">
    <location>
        <begin position="1099"/>
        <end position="1137"/>
    </location>
</feature>
<accession>A0AB36R4J5</accession>
<protein>
    <recommendedName>
        <fullName evidence="5">Bacteriophage tail tape measure N-terminal domain-containing protein</fullName>
    </recommendedName>
</protein>